<sequence length="544" mass="60203">MSSDLTWMICLIRSLIADQQLRQRYCPPLDEALFFALASDFDLNNDEHRQQLEQILDGLKEQAVVEQELELAAPIPKDIPQTENSDPNTDIARTNQQNLEDNLASVTTGISDLTTSETTDTNTDYHDFNTLPEGLENASTSDKERWLKTLFPSIESVQITETLSKCDGDLQRSVDELLNLSFIHDDIDEKYEPPPVLRGIDGFAARDGSRKTKTRKTRRKQENDSHYLSDDPNSSSSAPSSRNVWNNAMDDVDFVASRTQMSTKYVHSIYNQNNGSLALTIRSLITKEAETQSAKIWSDEILQIQAAELKFECEGTSDKYIYGALLLAQMHPSAAKDLLDAMVKSPGQPSEIGRLIPQYVPVNLSEDEEPKKRSGLRTPTSTIDPSLLLGRAGVHSIQASSAFQQASSAYRRGKSDKLMGGAAAYYASVGHEERKRHKQLMASAADAHVGQQSTANSLDLHGVTVEHAVRIAKNSVEDWWEALGDRKYVVGGIGSGYKIIVGVGTHSAQGIGRIGPAVSKMLMREGWKVNVQRGEVVVEGRVRR</sequence>
<evidence type="ECO:0000259" key="2">
    <source>
        <dbReference type="PROSITE" id="PS50828"/>
    </source>
</evidence>
<reference evidence="4 5" key="1">
    <citation type="journal article" date="2023" name="Res Sq">
        <title>Genomic and morphological characterization of Knufia obscura isolated from the Mars 2020 spacecraft assembly facility.</title>
        <authorList>
            <person name="Chander A.M."/>
            <person name="Teixeira M.M."/>
            <person name="Singh N.K."/>
            <person name="Williams M.P."/>
            <person name="Parker C.W."/>
            <person name="Leo P."/>
            <person name="Stajich J.E."/>
            <person name="Torok T."/>
            <person name="Tighe S."/>
            <person name="Mason C.E."/>
            <person name="Venkateswaran K."/>
        </authorList>
    </citation>
    <scope>NUCLEOTIDE SEQUENCE [LARGE SCALE GENOMIC DNA]</scope>
    <source>
        <strain evidence="4 5">CCFEE 5817</strain>
    </source>
</reference>
<dbReference type="Pfam" id="PF02845">
    <property type="entry name" value="CUE"/>
    <property type="match status" value="1"/>
</dbReference>
<dbReference type="InterPro" id="IPR058864">
    <property type="entry name" value="UBA_10"/>
</dbReference>
<dbReference type="InterPro" id="IPR036063">
    <property type="entry name" value="Smr_dom_sf"/>
</dbReference>
<dbReference type="InterPro" id="IPR009060">
    <property type="entry name" value="UBA-like_sf"/>
</dbReference>
<dbReference type="EMBL" id="JAVHJV010000001">
    <property type="protein sequence ID" value="KAK5945874.1"/>
    <property type="molecule type" value="Genomic_DNA"/>
</dbReference>
<protein>
    <recommendedName>
        <fullName evidence="6">Smr domain-containing protein</fullName>
    </recommendedName>
</protein>
<dbReference type="PANTHER" id="PTHR46535">
    <property type="entry name" value="NEDD4-BINDING PROTEIN 2"/>
    <property type="match status" value="1"/>
</dbReference>
<dbReference type="SMART" id="SM00463">
    <property type="entry name" value="SMR"/>
    <property type="match status" value="1"/>
</dbReference>
<dbReference type="SUPFAM" id="SSF46934">
    <property type="entry name" value="UBA-like"/>
    <property type="match status" value="1"/>
</dbReference>
<dbReference type="InterPro" id="IPR002625">
    <property type="entry name" value="Smr_dom"/>
</dbReference>
<gene>
    <name evidence="4" type="ORF">PMZ80_000012</name>
</gene>
<proteinExistence type="predicted"/>
<dbReference type="PANTHER" id="PTHR46535:SF1">
    <property type="entry name" value="NEDD4-BINDING PROTEIN 2"/>
    <property type="match status" value="1"/>
</dbReference>
<comment type="caution">
    <text evidence="4">The sequence shown here is derived from an EMBL/GenBank/DDBJ whole genome shotgun (WGS) entry which is preliminary data.</text>
</comment>
<feature type="compositionally biased region" description="Basic and acidic residues" evidence="1">
    <location>
        <begin position="220"/>
        <end position="229"/>
    </location>
</feature>
<dbReference type="RefSeq" id="XP_064733964.1">
    <property type="nucleotide sequence ID" value="XM_064868467.1"/>
</dbReference>
<keyword evidence="5" id="KW-1185">Reference proteome</keyword>
<feature type="compositionally biased region" description="Low complexity" evidence="1">
    <location>
        <begin position="230"/>
        <end position="241"/>
    </location>
</feature>
<dbReference type="CDD" id="cd14279">
    <property type="entry name" value="CUE"/>
    <property type="match status" value="1"/>
</dbReference>
<name>A0ABR0S036_9EURO</name>
<dbReference type="Proteomes" id="UP001334248">
    <property type="component" value="Unassembled WGS sequence"/>
</dbReference>
<organism evidence="4 5">
    <name type="scientific">Knufia obscura</name>
    <dbReference type="NCBI Taxonomy" id="1635080"/>
    <lineage>
        <taxon>Eukaryota</taxon>
        <taxon>Fungi</taxon>
        <taxon>Dikarya</taxon>
        <taxon>Ascomycota</taxon>
        <taxon>Pezizomycotina</taxon>
        <taxon>Eurotiomycetes</taxon>
        <taxon>Chaetothyriomycetidae</taxon>
        <taxon>Chaetothyriales</taxon>
        <taxon>Trichomeriaceae</taxon>
        <taxon>Knufia</taxon>
    </lineage>
</organism>
<dbReference type="SUPFAM" id="SSF160443">
    <property type="entry name" value="SMR domain-like"/>
    <property type="match status" value="1"/>
</dbReference>
<feature type="domain" description="CUE" evidence="3">
    <location>
        <begin position="139"/>
        <end position="182"/>
    </location>
</feature>
<evidence type="ECO:0008006" key="6">
    <source>
        <dbReference type="Google" id="ProtNLM"/>
    </source>
</evidence>
<dbReference type="Pfam" id="PF26286">
    <property type="entry name" value="UBA_10"/>
    <property type="match status" value="1"/>
</dbReference>
<feature type="region of interest" description="Disordered" evidence="1">
    <location>
        <begin position="191"/>
        <end position="243"/>
    </location>
</feature>
<dbReference type="PROSITE" id="PS51140">
    <property type="entry name" value="CUE"/>
    <property type="match status" value="1"/>
</dbReference>
<feature type="domain" description="Smr" evidence="2">
    <location>
        <begin position="458"/>
        <end position="544"/>
    </location>
</feature>
<evidence type="ECO:0000259" key="3">
    <source>
        <dbReference type="PROSITE" id="PS51140"/>
    </source>
</evidence>
<dbReference type="GeneID" id="89993461"/>
<dbReference type="InterPro" id="IPR003892">
    <property type="entry name" value="CUE"/>
</dbReference>
<evidence type="ECO:0000313" key="5">
    <source>
        <dbReference type="Proteomes" id="UP001334248"/>
    </source>
</evidence>
<dbReference type="InterPro" id="IPR052772">
    <property type="entry name" value="Endo/PolyKinase_Domain-Protein"/>
</dbReference>
<evidence type="ECO:0000256" key="1">
    <source>
        <dbReference type="SAM" id="MobiDB-lite"/>
    </source>
</evidence>
<evidence type="ECO:0000313" key="4">
    <source>
        <dbReference type="EMBL" id="KAK5945874.1"/>
    </source>
</evidence>
<dbReference type="SMART" id="SM01162">
    <property type="entry name" value="DUF1771"/>
    <property type="match status" value="1"/>
</dbReference>
<accession>A0ABR0S036</accession>
<dbReference type="InterPro" id="IPR013899">
    <property type="entry name" value="DUF1771"/>
</dbReference>
<dbReference type="Gene3D" id="3.30.1370.110">
    <property type="match status" value="1"/>
</dbReference>
<dbReference type="PROSITE" id="PS50828">
    <property type="entry name" value="SMR"/>
    <property type="match status" value="1"/>
</dbReference>